<organism evidence="16 17">
    <name type="scientific">Phreatobacter oligotrophus</name>
    <dbReference type="NCBI Taxonomy" id="1122261"/>
    <lineage>
        <taxon>Bacteria</taxon>
        <taxon>Pseudomonadati</taxon>
        <taxon>Pseudomonadota</taxon>
        <taxon>Alphaproteobacteria</taxon>
        <taxon>Hyphomicrobiales</taxon>
        <taxon>Phreatobacteraceae</taxon>
        <taxon>Phreatobacter</taxon>
    </lineage>
</organism>
<evidence type="ECO:0000256" key="9">
    <source>
        <dbReference type="ARBA" id="ARBA00022840"/>
    </source>
</evidence>
<evidence type="ECO:0000313" key="16">
    <source>
        <dbReference type="EMBL" id="PTM61355.1"/>
    </source>
</evidence>
<feature type="domain" description="Histidine kinase" evidence="15">
    <location>
        <begin position="310"/>
        <end position="526"/>
    </location>
</feature>
<dbReference type="PANTHER" id="PTHR45569">
    <property type="entry name" value="SENSOR PROTEIN KDPD"/>
    <property type="match status" value="1"/>
</dbReference>
<name>A0A2T4ZHA1_9HYPH</name>
<evidence type="ECO:0000256" key="13">
    <source>
        <dbReference type="SAM" id="MobiDB-lite"/>
    </source>
</evidence>
<keyword evidence="6 14" id="KW-0812">Transmembrane</keyword>
<dbReference type="Gene3D" id="1.10.287.130">
    <property type="match status" value="1"/>
</dbReference>
<evidence type="ECO:0000256" key="6">
    <source>
        <dbReference type="ARBA" id="ARBA00022692"/>
    </source>
</evidence>
<dbReference type="GO" id="GO:0005524">
    <property type="term" value="F:ATP binding"/>
    <property type="evidence" value="ECO:0007669"/>
    <property type="project" value="UniProtKB-KW"/>
</dbReference>
<dbReference type="GO" id="GO:0005886">
    <property type="term" value="C:plasma membrane"/>
    <property type="evidence" value="ECO:0007669"/>
    <property type="project" value="TreeGrafter"/>
</dbReference>
<feature type="transmembrane region" description="Helical" evidence="14">
    <location>
        <begin position="51"/>
        <end position="72"/>
    </location>
</feature>
<accession>A0A2T4ZHA1</accession>
<dbReference type="PROSITE" id="PS50109">
    <property type="entry name" value="HIS_KIN"/>
    <property type="match status" value="1"/>
</dbReference>
<dbReference type="Proteomes" id="UP000241808">
    <property type="component" value="Unassembled WGS sequence"/>
</dbReference>
<dbReference type="SMART" id="SM00387">
    <property type="entry name" value="HATPase_c"/>
    <property type="match status" value="1"/>
</dbReference>
<comment type="catalytic activity">
    <reaction evidence="1">
        <text>ATP + protein L-histidine = ADP + protein N-phospho-L-histidine.</text>
        <dbReference type="EC" id="2.7.13.3"/>
    </reaction>
</comment>
<keyword evidence="7" id="KW-0547">Nucleotide-binding</keyword>
<evidence type="ECO:0000256" key="2">
    <source>
        <dbReference type="ARBA" id="ARBA00004141"/>
    </source>
</evidence>
<dbReference type="SMART" id="SM00388">
    <property type="entry name" value="HisKA"/>
    <property type="match status" value="1"/>
</dbReference>
<keyword evidence="12 14" id="KW-0472">Membrane</keyword>
<protein>
    <recommendedName>
        <fullName evidence="3">histidine kinase</fullName>
        <ecNumber evidence="3">2.7.13.3</ecNumber>
    </recommendedName>
</protein>
<dbReference type="CDD" id="cd00082">
    <property type="entry name" value="HisKA"/>
    <property type="match status" value="1"/>
</dbReference>
<dbReference type="InterPro" id="IPR036097">
    <property type="entry name" value="HisK_dim/P_sf"/>
</dbReference>
<comment type="subcellular location">
    <subcellularLocation>
        <location evidence="2">Membrane</location>
        <topology evidence="2">Multi-pass membrane protein</topology>
    </subcellularLocation>
</comment>
<evidence type="ECO:0000256" key="1">
    <source>
        <dbReference type="ARBA" id="ARBA00000085"/>
    </source>
</evidence>
<dbReference type="InterPro" id="IPR005467">
    <property type="entry name" value="His_kinase_dom"/>
</dbReference>
<evidence type="ECO:0000256" key="14">
    <source>
        <dbReference type="SAM" id="Phobius"/>
    </source>
</evidence>
<gene>
    <name evidence="16" type="ORF">C8P69_10122</name>
</gene>
<evidence type="ECO:0000256" key="5">
    <source>
        <dbReference type="ARBA" id="ARBA00022679"/>
    </source>
</evidence>
<dbReference type="GO" id="GO:0000155">
    <property type="term" value="F:phosphorelay sensor kinase activity"/>
    <property type="evidence" value="ECO:0007669"/>
    <property type="project" value="InterPro"/>
</dbReference>
<dbReference type="CDD" id="cd00075">
    <property type="entry name" value="HATPase"/>
    <property type="match status" value="1"/>
</dbReference>
<dbReference type="InterPro" id="IPR003594">
    <property type="entry name" value="HATPase_dom"/>
</dbReference>
<keyword evidence="4" id="KW-0597">Phosphoprotein</keyword>
<evidence type="ECO:0000256" key="7">
    <source>
        <dbReference type="ARBA" id="ARBA00022741"/>
    </source>
</evidence>
<dbReference type="FunFam" id="3.30.565.10:FF:000006">
    <property type="entry name" value="Sensor histidine kinase WalK"/>
    <property type="match status" value="1"/>
</dbReference>
<evidence type="ECO:0000313" key="17">
    <source>
        <dbReference type="Proteomes" id="UP000241808"/>
    </source>
</evidence>
<dbReference type="SUPFAM" id="SSF55874">
    <property type="entry name" value="ATPase domain of HSP90 chaperone/DNA topoisomerase II/histidine kinase"/>
    <property type="match status" value="1"/>
</dbReference>
<keyword evidence="9" id="KW-0067">ATP-binding</keyword>
<dbReference type="PRINTS" id="PR00344">
    <property type="entry name" value="BCTRLSENSOR"/>
</dbReference>
<dbReference type="Pfam" id="PF00512">
    <property type="entry name" value="HisKA"/>
    <property type="match status" value="1"/>
</dbReference>
<proteinExistence type="predicted"/>
<keyword evidence="10 14" id="KW-1133">Transmembrane helix</keyword>
<dbReference type="Pfam" id="PF13493">
    <property type="entry name" value="DUF4118"/>
    <property type="match status" value="1"/>
</dbReference>
<dbReference type="Pfam" id="PF02518">
    <property type="entry name" value="HATPase_c"/>
    <property type="match status" value="1"/>
</dbReference>
<dbReference type="EMBL" id="PZZL01000001">
    <property type="protein sequence ID" value="PTM61355.1"/>
    <property type="molecule type" value="Genomic_DNA"/>
</dbReference>
<keyword evidence="5" id="KW-0808">Transferase</keyword>
<keyword evidence="17" id="KW-1185">Reference proteome</keyword>
<dbReference type="SUPFAM" id="SSF47384">
    <property type="entry name" value="Homodimeric domain of signal transducing histidine kinase"/>
    <property type="match status" value="1"/>
</dbReference>
<dbReference type="Gene3D" id="1.20.120.620">
    <property type="entry name" value="Backbone structure of the membrane domain of e. Coli histidine kinase receptor kdpd"/>
    <property type="match status" value="1"/>
</dbReference>
<reference evidence="16 17" key="1">
    <citation type="submission" date="2018-04" db="EMBL/GenBank/DDBJ databases">
        <title>Genomic Encyclopedia of Archaeal and Bacterial Type Strains, Phase II (KMG-II): from individual species to whole genera.</title>
        <authorList>
            <person name="Goeker M."/>
        </authorList>
    </citation>
    <scope>NUCLEOTIDE SEQUENCE [LARGE SCALE GENOMIC DNA]</scope>
    <source>
        <strain evidence="16 17">DSM 25521</strain>
    </source>
</reference>
<dbReference type="InterPro" id="IPR036890">
    <property type="entry name" value="HATPase_C_sf"/>
</dbReference>
<keyword evidence="11" id="KW-0902">Two-component regulatory system</keyword>
<evidence type="ECO:0000256" key="8">
    <source>
        <dbReference type="ARBA" id="ARBA00022777"/>
    </source>
</evidence>
<evidence type="ECO:0000256" key="12">
    <source>
        <dbReference type="ARBA" id="ARBA00023136"/>
    </source>
</evidence>
<dbReference type="PANTHER" id="PTHR45569:SF1">
    <property type="entry name" value="SENSOR PROTEIN KDPD"/>
    <property type="match status" value="1"/>
</dbReference>
<dbReference type="OrthoDB" id="9806130at2"/>
<evidence type="ECO:0000256" key="3">
    <source>
        <dbReference type="ARBA" id="ARBA00012438"/>
    </source>
</evidence>
<dbReference type="InterPro" id="IPR038318">
    <property type="entry name" value="KdpD_sf"/>
</dbReference>
<feature type="transmembrane region" description="Helical" evidence="14">
    <location>
        <begin position="123"/>
        <end position="143"/>
    </location>
</feature>
<feature type="transmembrane region" description="Helical" evidence="14">
    <location>
        <begin position="79"/>
        <end position="103"/>
    </location>
</feature>
<dbReference type="InterPro" id="IPR052023">
    <property type="entry name" value="Histidine_kinase_KdpD"/>
</dbReference>
<dbReference type="AlphaFoldDB" id="A0A2T4ZHA1"/>
<dbReference type="InterPro" id="IPR004358">
    <property type="entry name" value="Sig_transdc_His_kin-like_C"/>
</dbReference>
<evidence type="ECO:0000256" key="11">
    <source>
        <dbReference type="ARBA" id="ARBA00023012"/>
    </source>
</evidence>
<dbReference type="InterPro" id="IPR025201">
    <property type="entry name" value="KdpD_TM"/>
</dbReference>
<evidence type="ECO:0000259" key="15">
    <source>
        <dbReference type="PROSITE" id="PS50109"/>
    </source>
</evidence>
<evidence type="ECO:0000256" key="4">
    <source>
        <dbReference type="ARBA" id="ARBA00022553"/>
    </source>
</evidence>
<dbReference type="Gene3D" id="3.30.565.10">
    <property type="entry name" value="Histidine kinase-like ATPase, C-terminal domain"/>
    <property type="match status" value="1"/>
</dbReference>
<feature type="region of interest" description="Disordered" evidence="13">
    <location>
        <begin position="1"/>
        <end position="21"/>
    </location>
</feature>
<evidence type="ECO:0000256" key="10">
    <source>
        <dbReference type="ARBA" id="ARBA00022989"/>
    </source>
</evidence>
<keyword evidence="8 16" id="KW-0418">Kinase</keyword>
<dbReference type="InterPro" id="IPR003661">
    <property type="entry name" value="HisK_dim/P_dom"/>
</dbReference>
<comment type="caution">
    <text evidence="16">The sequence shown here is derived from an EMBL/GenBank/DDBJ whole genome shotgun (WGS) entry which is preliminary data.</text>
</comment>
<sequence>MRTMSAVMRSLRGAAETPEPGHEVAPRAAVFAPAVPRRRGAADVWLQVLEVAAWCTGTAILGIVLAFVLPFLSITNLFLLPVVAVSLRLGLVPALAATAIGLLSGMLFYEPFLAIEVSEPRDVVDLAVFAVIGVTLSLLGDGLRRTTLALRRRQDDLSSLYALSHDMAGAADRQALLAVLASHLSRTVDHPVAVIDLGSQSAAEGAPVLPEAVRAAVPEVLPATEHETAIIRSGAEVWVVAAIGQASGQPLAVAARLEEADAADGEAMGRIRSMLADAASSMERLGVAHALEQQQLRDKAEAVRNSLLDAASHELRTPLATILGTLTALRQAPPVEQEGPLRDIADLAADECRRLDRVIQTILDAGRIRSGEIVVRPTVVESTDLVDVALRHSSLRLRDHTVVRQLPADPPLVSVDPVLVEQALVNILENAAKYSPAGTTITVLVEARAEQVAIAVTDQGAGLAPGEVDEIFGRFYRGDQGRTIAGSGLGLSIARAFVDASGGSISVASDGPGRGTTFTLLLPRQAAQDDHADDL</sequence>
<dbReference type="EC" id="2.7.13.3" evidence="3"/>